<feature type="compositionally biased region" description="Basic and acidic residues" evidence="27">
    <location>
        <begin position="60"/>
        <end position="74"/>
    </location>
</feature>
<feature type="domain" description="Homeobox" evidence="28">
    <location>
        <begin position="1135"/>
        <end position="1195"/>
    </location>
</feature>
<dbReference type="InterPro" id="IPR003604">
    <property type="entry name" value="Matrin/U1-like-C_Znf_C2H2"/>
</dbReference>
<keyword evidence="11" id="KW-0862">Zinc</keyword>
<feature type="compositionally biased region" description="Polar residues" evidence="27">
    <location>
        <begin position="705"/>
        <end position="714"/>
    </location>
</feature>
<dbReference type="SMART" id="SM00451">
    <property type="entry name" value="ZnF_U1"/>
    <property type="match status" value="4"/>
</dbReference>
<dbReference type="PROSITE" id="PS00027">
    <property type="entry name" value="HOMEOBOX_1"/>
    <property type="match status" value="2"/>
</dbReference>
<evidence type="ECO:0000256" key="24">
    <source>
        <dbReference type="PROSITE-ProRule" id="PRU00042"/>
    </source>
</evidence>
<evidence type="ECO:0000256" key="6">
    <source>
        <dbReference type="ARBA" id="ARBA00022541"/>
    </source>
</evidence>
<keyword evidence="4" id="KW-0678">Repressor</keyword>
<dbReference type="SMART" id="SM00389">
    <property type="entry name" value="HOX"/>
    <property type="match status" value="4"/>
</dbReference>
<dbReference type="GO" id="GO:0000981">
    <property type="term" value="F:DNA-binding transcription factor activity, RNA polymerase II-specific"/>
    <property type="evidence" value="ECO:0007669"/>
    <property type="project" value="InterPro"/>
</dbReference>
<feature type="region of interest" description="Disordered" evidence="27">
    <location>
        <begin position="1407"/>
        <end position="1442"/>
    </location>
</feature>
<evidence type="ECO:0000256" key="25">
    <source>
        <dbReference type="PROSITE-ProRule" id="PRU00108"/>
    </source>
</evidence>
<evidence type="ECO:0000256" key="1">
    <source>
        <dbReference type="ARBA" id="ARBA00004123"/>
    </source>
</evidence>
<feature type="compositionally biased region" description="Pro residues" evidence="27">
    <location>
        <begin position="1701"/>
        <end position="1718"/>
    </location>
</feature>
<keyword evidence="13" id="KW-0805">Transcription regulation</keyword>
<evidence type="ECO:0000256" key="10">
    <source>
        <dbReference type="ARBA" id="ARBA00022771"/>
    </source>
</evidence>
<keyword evidence="10 24" id="KW-0863">Zinc-finger</keyword>
<dbReference type="SUPFAM" id="SSF57667">
    <property type="entry name" value="beta-beta-alpha zinc fingers"/>
    <property type="match status" value="4"/>
</dbReference>
<keyword evidence="16" id="KW-0010">Activator</keyword>
<feature type="compositionally biased region" description="Basic and acidic residues" evidence="27">
    <location>
        <begin position="1722"/>
        <end position="1752"/>
    </location>
</feature>
<feature type="domain" description="C2H2-type" evidence="29">
    <location>
        <begin position="1026"/>
        <end position="1048"/>
    </location>
</feature>
<dbReference type="FunFam" id="1.10.10.60:FF:000096">
    <property type="entry name" value="Zinc finger homeobox protein 4"/>
    <property type="match status" value="1"/>
</dbReference>
<evidence type="ECO:0000256" key="17">
    <source>
        <dbReference type="ARBA" id="ARBA00023163"/>
    </source>
</evidence>
<protein>
    <recommendedName>
        <fullName evidence="19">Zinc finger homeobox protein 3</fullName>
    </recommendedName>
    <alternativeName>
        <fullName evidence="21">AT motif-binding factor 1</fullName>
    </alternativeName>
    <alternativeName>
        <fullName evidence="20">AT-binding transcription factor 1</fullName>
    </alternativeName>
    <alternativeName>
        <fullName evidence="22">Alpha-fetoprotein enhancer-binding protein</fullName>
    </alternativeName>
    <alternativeName>
        <fullName evidence="23">Zinc finger homeodomain protein 3</fullName>
    </alternativeName>
</protein>
<evidence type="ECO:0000256" key="7">
    <source>
        <dbReference type="ARBA" id="ARBA00022553"/>
    </source>
</evidence>
<dbReference type="InterPro" id="IPR051968">
    <property type="entry name" value="ZnFinger_Homeobox_TR"/>
</dbReference>
<feature type="compositionally biased region" description="Low complexity" evidence="27">
    <location>
        <begin position="936"/>
        <end position="949"/>
    </location>
</feature>
<keyword evidence="12" id="KW-0832">Ubl conjugation</keyword>
<dbReference type="InterPro" id="IPR013087">
    <property type="entry name" value="Znf_C2H2_type"/>
</dbReference>
<dbReference type="InterPro" id="IPR009057">
    <property type="entry name" value="Homeodomain-like_sf"/>
</dbReference>
<dbReference type="InterPro" id="IPR017970">
    <property type="entry name" value="Homeobox_CS"/>
</dbReference>
<keyword evidence="18 25" id="KW-0539">Nucleus</keyword>
<dbReference type="InterPro" id="IPR036236">
    <property type="entry name" value="Znf_C2H2_sf"/>
</dbReference>
<evidence type="ECO:0000256" key="20">
    <source>
        <dbReference type="ARBA" id="ARBA00076607"/>
    </source>
</evidence>
<feature type="domain" description="C2H2-type" evidence="29">
    <location>
        <begin position="259"/>
        <end position="289"/>
    </location>
</feature>
<dbReference type="SUPFAM" id="SSF46689">
    <property type="entry name" value="Homeodomain-like"/>
    <property type="match status" value="4"/>
</dbReference>
<feature type="DNA-binding region" description="Homeobox" evidence="25">
    <location>
        <begin position="1137"/>
        <end position="1196"/>
    </location>
</feature>
<feature type="domain" description="C2H2-type" evidence="29">
    <location>
        <begin position="1207"/>
        <end position="1237"/>
    </location>
</feature>
<keyword evidence="9" id="KW-0677">Repeat</keyword>
<dbReference type="FunFam" id="3.30.160.60:FF:000446">
    <property type="entry name" value="Zinc finger protein"/>
    <property type="match status" value="1"/>
</dbReference>
<feature type="compositionally biased region" description="Low complexity" evidence="27">
    <location>
        <begin position="1668"/>
        <end position="1687"/>
    </location>
</feature>
<organism evidence="30 31">
    <name type="scientific">Fukomys damarensis</name>
    <name type="common">Damaraland mole rat</name>
    <name type="synonym">Cryptomys damarensis</name>
    <dbReference type="NCBI Taxonomy" id="885580"/>
    <lineage>
        <taxon>Eukaryota</taxon>
        <taxon>Metazoa</taxon>
        <taxon>Chordata</taxon>
        <taxon>Craniata</taxon>
        <taxon>Vertebrata</taxon>
        <taxon>Euteleostomi</taxon>
        <taxon>Mammalia</taxon>
        <taxon>Eutheria</taxon>
        <taxon>Euarchontoglires</taxon>
        <taxon>Glires</taxon>
        <taxon>Rodentia</taxon>
        <taxon>Hystricomorpha</taxon>
        <taxon>Bathyergidae</taxon>
        <taxon>Fukomys</taxon>
    </lineage>
</organism>
<feature type="region of interest" description="Disordered" evidence="27">
    <location>
        <begin position="1337"/>
        <end position="1364"/>
    </location>
</feature>
<evidence type="ECO:0000256" key="19">
    <source>
        <dbReference type="ARBA" id="ARBA00067473"/>
    </source>
</evidence>
<keyword evidence="6" id="KW-0517">Myogenesis</keyword>
<feature type="region of interest" description="Disordered" evidence="27">
    <location>
        <begin position="1115"/>
        <end position="1143"/>
    </location>
</feature>
<evidence type="ECO:0000256" key="26">
    <source>
        <dbReference type="RuleBase" id="RU000682"/>
    </source>
</evidence>
<dbReference type="FunFam" id="1.10.10.60:FF:000058">
    <property type="entry name" value="zinc finger homeobox protein 4"/>
    <property type="match status" value="1"/>
</dbReference>
<evidence type="ECO:0000259" key="28">
    <source>
        <dbReference type="PROSITE" id="PS50071"/>
    </source>
</evidence>
<dbReference type="CDD" id="cd00086">
    <property type="entry name" value="homeodomain"/>
    <property type="match status" value="4"/>
</dbReference>
<feature type="region of interest" description="Disordered" evidence="27">
    <location>
        <begin position="917"/>
        <end position="1016"/>
    </location>
</feature>
<dbReference type="Pfam" id="PF00096">
    <property type="entry name" value="zf-C2H2"/>
    <property type="match status" value="1"/>
</dbReference>
<keyword evidence="5" id="KW-1017">Isopeptide bond</keyword>
<dbReference type="GO" id="GO:0045893">
    <property type="term" value="P:positive regulation of DNA-templated transcription"/>
    <property type="evidence" value="ECO:0007669"/>
    <property type="project" value="UniProtKB-ARBA"/>
</dbReference>
<feature type="region of interest" description="Disordered" evidence="27">
    <location>
        <begin position="207"/>
        <end position="253"/>
    </location>
</feature>
<evidence type="ECO:0000256" key="23">
    <source>
        <dbReference type="ARBA" id="ARBA00083807"/>
    </source>
</evidence>
<sequence>MNNLQKPPTTIWHVDRHCQANRGPVVGSGLVWCQGALRMVLEEAIEDVEGPSETAADPEELAKDQDSGGEKDQSKWTASSSQAEKELTDSPAASKRITFPGSSESLLSSKRPKTSEEIKPEQMYQCPYCKYSNADVNRLRVHAMTQHSVQPMLRCPLCQDMLNNKIHLQLHLTHLHSVAPDCVEKLIMTVTTPEMVMPSSMFLPAAVSDRDGNSNLEEAGKQPETSEDLGKNILPSVSTEHSGDLKPADPGSVREDSGFLCWKKGCNQVFKTSAALQTHFNEVHAKRPQLPVSDRHVYKYRCNQCSLAFKTIEKLQLHSQYHVIRAATMCCLCQRSFRTFQALKKHLETSHLELSEADIQQLYGGLLANGDLLAMGDPTLAEDHTIIVEEDKEEESDLEDKQSPTGSDSGSVQEDSGSEPKRALPFRKGPNFTMEKFLDPSRPYKCTVCKESFTQKNILLVHYNSVSHLHKLKRALQESATGQPEPTSSPDNKPFKCNTCNVAYSQSSTLEIHMRSVLHQTKARAAKLEAASGSSNGTGNSSSVSLSSSTPTPPQPASAPAIPASAPPITSPTIAPAQPSVPLTQLSMPMELPIFSPLMMQTMPLQTLPAQLPPQLGPVEPLPADLAQLYQHQLNPTLLQQQNKRPRTRITDDQLRVLRQYFDINNSPSEEQIKEMADKSGLPQKVIKHWFRNTLFKERQRNKDSPYNFSNPPITSLEELKIDSRPPSPEPQKQEYWGSKRSSRTRFTDYQLRVLQDFFDANAYPKDDEFEQLSNLLNLPTRVIVVWFQNARQKARKNYENQGEGKDGERRELTNDRYIRTSNLNYQCKKCSLVFQRIFDLIKHQKKLCYKDEDEEGQDDSQNEDSMDAMEILTPTSSSCSTPMPSQAYSAPAPSANAAPSAFLQLTAEADELATFTSKTEASDEKPKQAETPSAQPNQTQEQQGQPKPELQQDQPEQKTNVPQQKLPQLAAPPSLPQPPPQAPPPQCPLPQSSPSPSQLSHLPLKPLHTSTPQQLANLPPQLIPYQCDQCKLAFPSFEHWQEHQQLHFLSAQNQFIHPQFLDRSLDMPFMLFDPSNPLLASQLLSGAIPQIPASSATSPSTPTSTMNTLKRKLEEKASASPGENDSGTGGEEPQRDKRLRTTITPEQLEILYQKYLLDSNPTRKMLDHIAHEVGLKKRVVQVWFQNTRARERKGQFRAVGPAQAHRRCPFCRALFKAKTALEAHIRSRHWHEAKRAGYNLTLSAMLLDCDGGLQMKGDIFDGTSFSHLPPSSSDGQGVPLSPVSKTMELSPRTLLSPSSIKVEGIEDFESPSMSSVNLNFDQTKLDNDDCSSVNTAITDTTTGDEGNADNDSATGIATETKSSAPNEGLTKAAMMAMSEYEDRLSSGLVSPAPSFYSKEYDNEGTVDYSETSSLADPCSPSPGASGSAGKSGDSGDRPGQKRFRTQMTNLQLKVLKSCFNDYRTPTMLECEVLGNDIGLPKRVVQVWFQNARAKEKKSKLSMAKHFGINQTSYEGPKTECTLCGIKYSARLSVRDHIFSQQHISKVKDTIGSQLDKEKEYFDPATVRQLMAQQELDRIKKANEVLGLAAQQQGMFDNAPLQALNLPTAYPALQGIPPVLLPGLNSPSLPGFTPSNTALTSPKPNLMGLPSTTVPSPGLPTSGLPNKPSSASLSSPTPAQATMALAPQQPPQPQQQQPQVQQPPPPPAAQPPPTPQLPPQQQRKDSEKVKEKEKAHKGKGEPLPVPKKEKGEAPTATAATISAPLPSMEYAVDPAQLQALQAALTSDPTALLTSQFLPYFVPGFSPYYAPQIPGTLQSGYLQPMYGMEGLFPYSPALSQALMGLSPGSLLQQYQQYQQSLQEAIQQQQQQRQLQQQQQQQQQQKVQQQQQQPKASQTPVPQGAASPDKDPAKESPKPEEQKNAPREVSPLLPKPPEEPEAESKSADSLYDPFIVPKVQYKLVCRKCQAGFGDEEAARSHLKSLCFFGQSVANMQEMVLHVPTGSGGGSSGGGGGSGSYHCLACESALCGEEALSQHLESALHKHRTITRAARNAKEHPSLLPHSACFPDPSTASTSQSAAHSNDSPPPQSAAAPSSSASPHASRKSWPQVVSRASAAKPPSFPPLSSSSTVTSSSCSTSGVQPSMPTDDYSEESDTDLSQKSDGPASPVEGPKDPSCPKDSGLTSVGTDTFRL</sequence>
<evidence type="ECO:0000256" key="11">
    <source>
        <dbReference type="ARBA" id="ARBA00022833"/>
    </source>
</evidence>
<dbReference type="GO" id="GO:0007517">
    <property type="term" value="P:muscle organ development"/>
    <property type="evidence" value="ECO:0007669"/>
    <property type="project" value="UniProtKB-KW"/>
</dbReference>
<name>A0A091DB35_FUKDA</name>
<feature type="domain" description="C2H2-type" evidence="29">
    <location>
        <begin position="300"/>
        <end position="322"/>
    </location>
</feature>
<feature type="compositionally biased region" description="Pro residues" evidence="27">
    <location>
        <begin position="974"/>
        <end position="994"/>
    </location>
</feature>
<feature type="domain" description="C2H2-type" evidence="29">
    <location>
        <begin position="826"/>
        <end position="855"/>
    </location>
</feature>
<dbReference type="STRING" id="885580.ENSFDAP00000007154"/>
<evidence type="ECO:0000313" key="30">
    <source>
        <dbReference type="EMBL" id="KFO20041.1"/>
    </source>
</evidence>
<evidence type="ECO:0000256" key="9">
    <source>
        <dbReference type="ARBA" id="ARBA00022737"/>
    </source>
</evidence>
<keyword evidence="3" id="KW-0963">Cytoplasm</keyword>
<evidence type="ECO:0000256" key="2">
    <source>
        <dbReference type="ARBA" id="ARBA00004496"/>
    </source>
</evidence>
<feature type="region of interest" description="Disordered" evidence="27">
    <location>
        <begin position="1632"/>
        <end position="1756"/>
    </location>
</feature>
<feature type="compositionally biased region" description="Polar residues" evidence="27">
    <location>
        <begin position="403"/>
        <end position="415"/>
    </location>
</feature>
<keyword evidence="7" id="KW-0597">Phosphoprotein</keyword>
<dbReference type="PROSITE" id="PS00028">
    <property type="entry name" value="ZINC_FINGER_C2H2_1"/>
    <property type="match status" value="10"/>
</dbReference>
<dbReference type="Gene3D" id="1.10.10.60">
    <property type="entry name" value="Homeodomain-like"/>
    <property type="match status" value="4"/>
</dbReference>
<feature type="compositionally biased region" description="Basic and acidic residues" evidence="27">
    <location>
        <begin position="1906"/>
        <end position="1924"/>
    </location>
</feature>
<comment type="subcellular location">
    <subcellularLocation>
        <location evidence="2">Cytoplasm</location>
    </subcellularLocation>
    <subcellularLocation>
        <location evidence="1 25 26">Nucleus</location>
    </subcellularLocation>
</comment>
<feature type="domain" description="C2H2-type" evidence="29">
    <location>
        <begin position="444"/>
        <end position="475"/>
    </location>
</feature>
<evidence type="ECO:0000256" key="21">
    <source>
        <dbReference type="ARBA" id="ARBA00077229"/>
    </source>
</evidence>
<feature type="DNA-binding region" description="Homeobox" evidence="25">
    <location>
        <begin position="1441"/>
        <end position="1500"/>
    </location>
</feature>
<evidence type="ECO:0000256" key="15">
    <source>
        <dbReference type="ARBA" id="ARBA00023155"/>
    </source>
</evidence>
<dbReference type="PANTHER" id="PTHR45891:SF4">
    <property type="entry name" value="ZINC FINGER HOMEOBOX PROTEIN 3"/>
    <property type="match status" value="1"/>
</dbReference>
<dbReference type="Gene3D" id="3.30.160.60">
    <property type="entry name" value="Classic Zinc Finger"/>
    <property type="match status" value="3"/>
</dbReference>
<gene>
    <name evidence="30" type="ORF">H920_18668</name>
</gene>
<evidence type="ECO:0000256" key="16">
    <source>
        <dbReference type="ARBA" id="ARBA00023159"/>
    </source>
</evidence>
<dbReference type="SMART" id="SM00355">
    <property type="entry name" value="ZnF_C2H2"/>
    <property type="match status" value="13"/>
</dbReference>
<evidence type="ECO:0000256" key="22">
    <source>
        <dbReference type="ARBA" id="ARBA00077962"/>
    </source>
</evidence>
<feature type="domain" description="Homeobox" evidence="28">
    <location>
        <begin position="1439"/>
        <end position="1499"/>
    </location>
</feature>
<dbReference type="Proteomes" id="UP000028990">
    <property type="component" value="Unassembled WGS sequence"/>
</dbReference>
<feature type="region of interest" description="Disordered" evidence="27">
    <location>
        <begin position="1885"/>
        <end position="1946"/>
    </location>
</feature>
<feature type="region of interest" description="Disordered" evidence="27">
    <location>
        <begin position="2054"/>
        <end position="2193"/>
    </location>
</feature>
<dbReference type="FunFam" id="3.30.160.60:FF:000378">
    <property type="entry name" value="zinc finger homeobox protein 3"/>
    <property type="match status" value="1"/>
</dbReference>
<dbReference type="GO" id="GO:0008270">
    <property type="term" value="F:zinc ion binding"/>
    <property type="evidence" value="ECO:0007669"/>
    <property type="project" value="UniProtKB-KW"/>
</dbReference>
<feature type="compositionally biased region" description="Polar residues" evidence="27">
    <location>
        <begin position="1633"/>
        <end position="1643"/>
    </location>
</feature>
<feature type="compositionally biased region" description="Low complexity" evidence="27">
    <location>
        <begin position="963"/>
        <end position="973"/>
    </location>
</feature>
<feature type="compositionally biased region" description="Low complexity" evidence="27">
    <location>
        <begin position="2112"/>
        <end position="2144"/>
    </location>
</feature>
<evidence type="ECO:0000313" key="31">
    <source>
        <dbReference type="Proteomes" id="UP000028990"/>
    </source>
</evidence>
<feature type="compositionally biased region" description="Polar residues" evidence="27">
    <location>
        <begin position="952"/>
        <end position="962"/>
    </location>
</feature>
<evidence type="ECO:0000259" key="29">
    <source>
        <dbReference type="PROSITE" id="PS50157"/>
    </source>
</evidence>
<feature type="region of interest" description="Disordered" evidence="27">
    <location>
        <begin position="874"/>
        <end position="896"/>
    </location>
</feature>
<dbReference type="GO" id="GO:0000978">
    <property type="term" value="F:RNA polymerase II cis-regulatory region sequence-specific DNA binding"/>
    <property type="evidence" value="ECO:0007669"/>
    <property type="project" value="TreeGrafter"/>
</dbReference>
<keyword evidence="15 25" id="KW-0371">Homeobox</keyword>
<reference evidence="30 31" key="1">
    <citation type="submission" date="2013-11" db="EMBL/GenBank/DDBJ databases">
        <title>The Damaraland mole rat (Fukomys damarensis) genome and evolution of African mole rats.</title>
        <authorList>
            <person name="Gladyshev V.N."/>
            <person name="Fang X."/>
        </authorList>
    </citation>
    <scope>NUCLEOTIDE SEQUENCE [LARGE SCALE GENOMIC DNA]</scope>
    <source>
        <tissue evidence="30">Liver</tissue>
    </source>
</reference>
<feature type="compositionally biased region" description="Low complexity" evidence="27">
    <location>
        <begin position="995"/>
        <end position="1008"/>
    </location>
</feature>
<feature type="region of interest" description="Disordered" evidence="27">
    <location>
        <begin position="528"/>
        <end position="580"/>
    </location>
</feature>
<keyword evidence="17" id="KW-0804">Transcription</keyword>
<dbReference type="FunFam" id="3.30.160.60:FF:000317">
    <property type="entry name" value="zinc finger homeobox protein 3"/>
    <property type="match status" value="1"/>
</dbReference>
<feature type="DNA-binding region" description="Homeobox" evidence="25">
    <location>
        <begin position="643"/>
        <end position="702"/>
    </location>
</feature>
<feature type="compositionally biased region" description="Low complexity" evidence="27">
    <location>
        <begin position="530"/>
        <end position="550"/>
    </location>
</feature>
<feature type="compositionally biased region" description="Basic and acidic residues" evidence="27">
    <location>
        <begin position="1934"/>
        <end position="1944"/>
    </location>
</feature>
<proteinExistence type="predicted"/>
<evidence type="ECO:0000256" key="3">
    <source>
        <dbReference type="ARBA" id="ARBA00022490"/>
    </source>
</evidence>
<feature type="domain" description="Homeobox" evidence="28">
    <location>
        <begin position="641"/>
        <end position="701"/>
    </location>
</feature>
<feature type="compositionally biased region" description="Low complexity" evidence="27">
    <location>
        <begin position="2071"/>
        <end position="2082"/>
    </location>
</feature>
<feature type="domain" description="C2H2-type" evidence="29">
    <location>
        <begin position="495"/>
        <end position="524"/>
    </location>
</feature>
<dbReference type="eggNOG" id="KOG1146">
    <property type="taxonomic scope" value="Eukaryota"/>
</dbReference>
<feature type="compositionally biased region" description="Polar residues" evidence="27">
    <location>
        <begin position="2182"/>
        <end position="2193"/>
    </location>
</feature>
<dbReference type="EMBL" id="KN124866">
    <property type="protein sequence ID" value="KFO20041.1"/>
    <property type="molecule type" value="Genomic_DNA"/>
</dbReference>
<feature type="compositionally biased region" description="Low complexity" evidence="27">
    <location>
        <begin position="2090"/>
        <end position="2101"/>
    </location>
</feature>
<feature type="region of interest" description="Disordered" evidence="27">
    <location>
        <begin position="48"/>
        <end position="119"/>
    </location>
</feature>
<evidence type="ECO:0000256" key="18">
    <source>
        <dbReference type="ARBA" id="ARBA00023242"/>
    </source>
</evidence>
<evidence type="ECO:0000256" key="12">
    <source>
        <dbReference type="ARBA" id="ARBA00022843"/>
    </source>
</evidence>
<dbReference type="PANTHER" id="PTHR45891">
    <property type="entry name" value="ZINC FINGER HOMEOBOX PROTEIN"/>
    <property type="match status" value="1"/>
</dbReference>
<dbReference type="FunFam" id="1.10.10.60:FF:000064">
    <property type="entry name" value="Zinc finger homeobox protein 4"/>
    <property type="match status" value="1"/>
</dbReference>
<evidence type="ECO:0000256" key="4">
    <source>
        <dbReference type="ARBA" id="ARBA00022491"/>
    </source>
</evidence>
<feature type="domain" description="Homeobox" evidence="28">
    <location>
        <begin position="738"/>
        <end position="798"/>
    </location>
</feature>
<dbReference type="GO" id="GO:0005634">
    <property type="term" value="C:nucleus"/>
    <property type="evidence" value="ECO:0007669"/>
    <property type="project" value="UniProtKB-SubCell"/>
</dbReference>
<dbReference type="GO" id="GO:0045664">
    <property type="term" value="P:regulation of neuron differentiation"/>
    <property type="evidence" value="ECO:0007669"/>
    <property type="project" value="TreeGrafter"/>
</dbReference>
<feature type="region of interest" description="Disordered" evidence="27">
    <location>
        <begin position="702"/>
        <end position="740"/>
    </location>
</feature>
<keyword evidence="8" id="KW-0479">Metal-binding</keyword>
<keyword evidence="31" id="KW-1185">Reference proteome</keyword>
<evidence type="ECO:0000256" key="8">
    <source>
        <dbReference type="ARBA" id="ARBA00022723"/>
    </source>
</evidence>
<feature type="compositionally biased region" description="Basic and acidic residues" evidence="27">
    <location>
        <begin position="241"/>
        <end position="253"/>
    </location>
</feature>
<feature type="compositionally biased region" description="Low complexity" evidence="27">
    <location>
        <begin position="1416"/>
        <end position="1432"/>
    </location>
</feature>
<dbReference type="PROSITE" id="PS50157">
    <property type="entry name" value="ZINC_FINGER_C2H2_2"/>
    <property type="match status" value="7"/>
</dbReference>
<evidence type="ECO:0000256" key="27">
    <source>
        <dbReference type="SAM" id="MobiDB-lite"/>
    </source>
</evidence>
<dbReference type="InterPro" id="IPR001356">
    <property type="entry name" value="HD"/>
</dbReference>
<accession>A0A091DB35</accession>
<dbReference type="PROSITE" id="PS50071">
    <property type="entry name" value="HOMEOBOX_2"/>
    <property type="match status" value="4"/>
</dbReference>
<evidence type="ECO:0000256" key="5">
    <source>
        <dbReference type="ARBA" id="ARBA00022499"/>
    </source>
</evidence>
<dbReference type="Pfam" id="PF00046">
    <property type="entry name" value="Homeodomain"/>
    <property type="match status" value="4"/>
</dbReference>
<feature type="DNA-binding region" description="Homeobox" evidence="25">
    <location>
        <begin position="740"/>
        <end position="799"/>
    </location>
</feature>
<keyword evidence="14 25" id="KW-0238">DNA-binding</keyword>
<dbReference type="FunFam" id="1.10.10.60:FF:000082">
    <property type="entry name" value="Putative zinc finger homeobox protein 4"/>
    <property type="match status" value="1"/>
</dbReference>
<dbReference type="GO" id="GO:0005737">
    <property type="term" value="C:cytoplasm"/>
    <property type="evidence" value="ECO:0007669"/>
    <property type="project" value="UniProtKB-SubCell"/>
</dbReference>
<feature type="region of interest" description="Disordered" evidence="27">
    <location>
        <begin position="389"/>
        <end position="428"/>
    </location>
</feature>
<evidence type="ECO:0000256" key="13">
    <source>
        <dbReference type="ARBA" id="ARBA00023015"/>
    </source>
</evidence>
<evidence type="ECO:0000256" key="14">
    <source>
        <dbReference type="ARBA" id="ARBA00023125"/>
    </source>
</evidence>